<evidence type="ECO:0000313" key="3">
    <source>
        <dbReference type="Proteomes" id="UP000261011"/>
    </source>
</evidence>
<dbReference type="Proteomes" id="UP000261011">
    <property type="component" value="Unassembled WGS sequence"/>
</dbReference>
<feature type="transmembrane region" description="Helical" evidence="1">
    <location>
        <begin position="20"/>
        <end position="48"/>
    </location>
</feature>
<dbReference type="EMBL" id="QVEU01000003">
    <property type="protein sequence ID" value="RGB76352.1"/>
    <property type="molecule type" value="Genomic_DNA"/>
</dbReference>
<keyword evidence="1" id="KW-0472">Membrane</keyword>
<evidence type="ECO:0000313" key="2">
    <source>
        <dbReference type="EMBL" id="RGB76352.1"/>
    </source>
</evidence>
<sequence length="307" mass="35056">MLKLSERIFMNITKNINKIINILFAVCLISVLVIVSSDSLILLLSIPIMLTAVNIDYERIEFLSIIIAVALISYLFIDTKNLALEFVPIILLTLTLIILSKISISDKGQIAINFLIASLIFIGIYRYQMVNQGLDLKSMAEDLKEIFEQNADYAIADETYELSLAMYPAVLSSLSLIYAVISLKLVRNFMAHRNKGKDMLALNNLRLSKKDALIIIGFAALMELLLPTIFAIKKDFVIANVIWIIASILLLNGMLVYDYIMRRRRSSLSRGMQWFFVIIFFYFFAIMFIVFGLADIFVDFRARKEEV</sequence>
<name>A0A3E2TI43_9FIRM</name>
<evidence type="ECO:0000256" key="1">
    <source>
        <dbReference type="SAM" id="Phobius"/>
    </source>
</evidence>
<reference evidence="2 3" key="1">
    <citation type="submission" date="2018-08" db="EMBL/GenBank/DDBJ databases">
        <title>A genome reference for cultivated species of the human gut microbiota.</title>
        <authorList>
            <person name="Zou Y."/>
            <person name="Xue W."/>
            <person name="Luo G."/>
        </authorList>
    </citation>
    <scope>NUCLEOTIDE SEQUENCE [LARGE SCALE GENOMIC DNA]</scope>
    <source>
        <strain evidence="2 3">OF01-3</strain>
    </source>
</reference>
<feature type="transmembrane region" description="Helical" evidence="1">
    <location>
        <begin position="165"/>
        <end position="186"/>
    </location>
</feature>
<accession>A0A3E2TI43</accession>
<feature type="transmembrane region" description="Helical" evidence="1">
    <location>
        <begin position="111"/>
        <end position="129"/>
    </location>
</feature>
<organism evidence="2 3">
    <name type="scientific">Anaerococcus nagyae</name>
    <dbReference type="NCBI Taxonomy" id="1755241"/>
    <lineage>
        <taxon>Bacteria</taxon>
        <taxon>Bacillati</taxon>
        <taxon>Bacillota</taxon>
        <taxon>Tissierellia</taxon>
        <taxon>Tissierellales</taxon>
        <taxon>Peptoniphilaceae</taxon>
        <taxon>Anaerococcus</taxon>
    </lineage>
</organism>
<proteinExistence type="predicted"/>
<dbReference type="AlphaFoldDB" id="A0A3E2TI43"/>
<keyword evidence="3" id="KW-1185">Reference proteome</keyword>
<feature type="transmembrane region" description="Helical" evidence="1">
    <location>
        <begin position="60"/>
        <end position="77"/>
    </location>
</feature>
<feature type="transmembrane region" description="Helical" evidence="1">
    <location>
        <begin position="272"/>
        <end position="294"/>
    </location>
</feature>
<dbReference type="RefSeq" id="WP_117521244.1">
    <property type="nucleotide sequence ID" value="NZ_QVEU01000003.1"/>
</dbReference>
<dbReference type="OrthoDB" id="1693116at2"/>
<feature type="transmembrane region" description="Helical" evidence="1">
    <location>
        <begin position="83"/>
        <end position="99"/>
    </location>
</feature>
<keyword evidence="1" id="KW-0812">Transmembrane</keyword>
<gene>
    <name evidence="2" type="ORF">DXA39_04070</name>
</gene>
<feature type="transmembrane region" description="Helical" evidence="1">
    <location>
        <begin position="238"/>
        <end position="260"/>
    </location>
</feature>
<keyword evidence="1" id="KW-1133">Transmembrane helix</keyword>
<feature type="transmembrane region" description="Helical" evidence="1">
    <location>
        <begin position="212"/>
        <end position="232"/>
    </location>
</feature>
<protein>
    <submittedName>
        <fullName evidence="2">DUF2232 domain-containing protein</fullName>
    </submittedName>
</protein>
<comment type="caution">
    <text evidence="2">The sequence shown here is derived from an EMBL/GenBank/DDBJ whole genome shotgun (WGS) entry which is preliminary data.</text>
</comment>